<keyword evidence="3" id="KW-0238">DNA-binding</keyword>
<evidence type="ECO:0000256" key="3">
    <source>
        <dbReference type="ARBA" id="ARBA00023125"/>
    </source>
</evidence>
<sequence length="242" mass="26510">MIHSLDPRLLQLLPMEVSSCSTCQKTCYTPTTPLPTSKPPPPLSSQISQFPSSSSSPSPSAPLPAPSGAGGASTRPSTPNSSISSGSFSDGPEDDASKQIPAGLLVGPSASSSSSKRKTPDRAMNENEDIQSPELKRPQSNKPRKKGPKRVREPRYAIQTRSDVEIMEDGYKWRKYGQKAVKNSPHPRSYYRCTIPKCPVRKRVERSAEDTGLVITTYEGTHTHGPMEHVQQWSLHYTCLFC</sequence>
<dbReference type="InterPro" id="IPR036576">
    <property type="entry name" value="WRKY_dom_sf"/>
</dbReference>
<evidence type="ECO:0000256" key="2">
    <source>
        <dbReference type="ARBA" id="ARBA00023015"/>
    </source>
</evidence>
<dbReference type="EMBL" id="OZ019896">
    <property type="protein sequence ID" value="CAK9222901.1"/>
    <property type="molecule type" value="Genomic_DNA"/>
</dbReference>
<protein>
    <recommendedName>
        <fullName evidence="7">WRKY domain-containing protein</fullName>
    </recommendedName>
</protein>
<evidence type="ECO:0000256" key="4">
    <source>
        <dbReference type="ARBA" id="ARBA00023163"/>
    </source>
</evidence>
<dbReference type="Pfam" id="PF03106">
    <property type="entry name" value="WRKY"/>
    <property type="match status" value="1"/>
</dbReference>
<evidence type="ECO:0000256" key="6">
    <source>
        <dbReference type="SAM" id="MobiDB-lite"/>
    </source>
</evidence>
<dbReference type="Proteomes" id="UP001497512">
    <property type="component" value="Chromosome 4"/>
</dbReference>
<name>A0ABP0UJ57_9BRYO</name>
<dbReference type="PROSITE" id="PS50811">
    <property type="entry name" value="WRKY"/>
    <property type="match status" value="1"/>
</dbReference>
<evidence type="ECO:0000256" key="1">
    <source>
        <dbReference type="ARBA" id="ARBA00004123"/>
    </source>
</evidence>
<dbReference type="SUPFAM" id="SSF118290">
    <property type="entry name" value="WRKY DNA-binding domain"/>
    <property type="match status" value="1"/>
</dbReference>
<dbReference type="SMART" id="SM00774">
    <property type="entry name" value="WRKY"/>
    <property type="match status" value="1"/>
</dbReference>
<gene>
    <name evidence="8" type="ORF">CSSPTR1EN2_LOCUS16520</name>
</gene>
<evidence type="ECO:0000313" key="9">
    <source>
        <dbReference type="Proteomes" id="UP001497512"/>
    </source>
</evidence>
<keyword evidence="4" id="KW-0804">Transcription</keyword>
<accession>A0ABP0UJ57</accession>
<dbReference type="InterPro" id="IPR044810">
    <property type="entry name" value="WRKY_plant"/>
</dbReference>
<keyword evidence="5" id="KW-0539">Nucleus</keyword>
<feature type="domain" description="WRKY" evidence="7">
    <location>
        <begin position="162"/>
        <end position="227"/>
    </location>
</feature>
<evidence type="ECO:0000259" key="7">
    <source>
        <dbReference type="PROSITE" id="PS50811"/>
    </source>
</evidence>
<organism evidence="8 9">
    <name type="scientific">Sphagnum troendelagicum</name>
    <dbReference type="NCBI Taxonomy" id="128251"/>
    <lineage>
        <taxon>Eukaryota</taxon>
        <taxon>Viridiplantae</taxon>
        <taxon>Streptophyta</taxon>
        <taxon>Embryophyta</taxon>
        <taxon>Bryophyta</taxon>
        <taxon>Sphagnophytina</taxon>
        <taxon>Sphagnopsida</taxon>
        <taxon>Sphagnales</taxon>
        <taxon>Sphagnaceae</taxon>
        <taxon>Sphagnum</taxon>
    </lineage>
</organism>
<keyword evidence="9" id="KW-1185">Reference proteome</keyword>
<feature type="region of interest" description="Disordered" evidence="6">
    <location>
        <begin position="30"/>
        <end position="157"/>
    </location>
</feature>
<dbReference type="PANTHER" id="PTHR31221:SF334">
    <property type="entry name" value="WRKY TRANSCRIPTION FACTOR 57-RELATED"/>
    <property type="match status" value="1"/>
</dbReference>
<dbReference type="InterPro" id="IPR003657">
    <property type="entry name" value="WRKY_dom"/>
</dbReference>
<comment type="subcellular location">
    <subcellularLocation>
        <location evidence="1">Nucleus</location>
    </subcellularLocation>
</comment>
<feature type="compositionally biased region" description="Low complexity" evidence="6">
    <location>
        <begin position="72"/>
        <end position="89"/>
    </location>
</feature>
<dbReference type="Gene3D" id="2.20.25.80">
    <property type="entry name" value="WRKY domain"/>
    <property type="match status" value="1"/>
</dbReference>
<evidence type="ECO:0000313" key="8">
    <source>
        <dbReference type="EMBL" id="CAK9222901.1"/>
    </source>
</evidence>
<keyword evidence="2" id="KW-0805">Transcription regulation</keyword>
<proteinExistence type="predicted"/>
<feature type="compositionally biased region" description="Pro residues" evidence="6">
    <location>
        <begin position="32"/>
        <end position="43"/>
    </location>
</feature>
<dbReference type="PANTHER" id="PTHR31221">
    <property type="entry name" value="WRKY TRANSCRIPTION FACTOR PROTEIN 1-RELATED"/>
    <property type="match status" value="1"/>
</dbReference>
<feature type="compositionally biased region" description="Low complexity" evidence="6">
    <location>
        <begin position="44"/>
        <end position="58"/>
    </location>
</feature>
<reference evidence="8" key="1">
    <citation type="submission" date="2024-02" db="EMBL/GenBank/DDBJ databases">
        <authorList>
            <consortium name="ELIXIR-Norway"/>
            <consortium name="Elixir Norway"/>
        </authorList>
    </citation>
    <scope>NUCLEOTIDE SEQUENCE</scope>
</reference>
<evidence type="ECO:0000256" key="5">
    <source>
        <dbReference type="ARBA" id="ARBA00023242"/>
    </source>
</evidence>